<comment type="caution">
    <text evidence="1">The sequence shown here is derived from an EMBL/GenBank/DDBJ whole genome shotgun (WGS) entry which is preliminary data.</text>
</comment>
<accession>D4XPI3</accession>
<gene>
    <name evidence="1" type="ORF">HMP0015_1625</name>
</gene>
<protein>
    <submittedName>
        <fullName evidence="1">Putative 5-carboxymethyl-2-hydroxymuconate delta isomerase</fullName>
    </submittedName>
</protein>
<dbReference type="Pfam" id="PF02962">
    <property type="entry name" value="CHMI"/>
    <property type="match status" value="1"/>
</dbReference>
<evidence type="ECO:0000313" key="1">
    <source>
        <dbReference type="EMBL" id="EFF82936.1"/>
    </source>
</evidence>
<dbReference type="GO" id="GO:0008704">
    <property type="term" value="F:5-carboxymethyl-2-hydroxymuconate delta-isomerase activity"/>
    <property type="evidence" value="ECO:0007669"/>
    <property type="project" value="InterPro"/>
</dbReference>
<dbReference type="InterPro" id="IPR004220">
    <property type="entry name" value="5-COMe_2-OHmuconate_Isoase"/>
</dbReference>
<dbReference type="Gene3D" id="3.30.429.10">
    <property type="entry name" value="Macrophage Migration Inhibitory Factor"/>
    <property type="match status" value="1"/>
</dbReference>
<dbReference type="CDD" id="cd00580">
    <property type="entry name" value="CHMI"/>
    <property type="match status" value="1"/>
</dbReference>
<name>D4XPI3_ACIHA</name>
<dbReference type="HOGENOM" id="CLU_139188_3_0_6"/>
<keyword evidence="1" id="KW-0413">Isomerase</keyword>
<dbReference type="AlphaFoldDB" id="D4XPI3"/>
<dbReference type="EMBL" id="ADMT01000147">
    <property type="protein sequence ID" value="EFF82936.1"/>
    <property type="molecule type" value="Genomic_DNA"/>
</dbReference>
<dbReference type="InterPro" id="IPR014347">
    <property type="entry name" value="Tautomerase/MIF_sf"/>
</dbReference>
<organism evidence="1 2">
    <name type="scientific">Acinetobacter haemolyticus ATCC 19194</name>
    <dbReference type="NCBI Taxonomy" id="707232"/>
    <lineage>
        <taxon>Bacteria</taxon>
        <taxon>Pseudomonadati</taxon>
        <taxon>Pseudomonadota</taxon>
        <taxon>Gammaproteobacteria</taxon>
        <taxon>Moraxellales</taxon>
        <taxon>Moraxellaceae</taxon>
        <taxon>Acinetobacter</taxon>
    </lineage>
</organism>
<dbReference type="PANTHER" id="PTHR37950:SF1">
    <property type="entry name" value="4-HYDROXYPHENYLACETATE CATABOLISM PROTEIN"/>
    <property type="match status" value="1"/>
</dbReference>
<dbReference type="PANTHER" id="PTHR37950">
    <property type="entry name" value="4-HYDROXYPHENYLACETATE CATABOLISM PROTEIN"/>
    <property type="match status" value="1"/>
</dbReference>
<reference evidence="2" key="1">
    <citation type="submission" date="2010-03" db="EMBL/GenBank/DDBJ databases">
        <title>Complete sequence of Mobiluncus curtisii ATCC 43063.</title>
        <authorList>
            <person name="Muzny D."/>
            <person name="Qin X."/>
            <person name="Deng J."/>
            <person name="Jiang H."/>
            <person name="Liu Y."/>
            <person name="Qu J."/>
            <person name="Song X.-Z."/>
            <person name="Zhang L."/>
            <person name="Thornton R."/>
            <person name="Coyle M."/>
            <person name="Francisco L."/>
            <person name="Jackson L."/>
            <person name="Javaid M."/>
            <person name="Korchina V."/>
            <person name="Kovar C."/>
            <person name="Mata R."/>
            <person name="Mathew T."/>
            <person name="Ngo R."/>
            <person name="Nguyen L."/>
            <person name="Nguyen N."/>
            <person name="Okwuonu G."/>
            <person name="Ongeri F."/>
            <person name="Pham C."/>
            <person name="Simmons D."/>
            <person name="Wilczek-Boney K."/>
            <person name="Hale W."/>
            <person name="Jakkamsetti A."/>
            <person name="Pham P."/>
            <person name="Ruth R."/>
            <person name="San Lucas F."/>
            <person name="Warren J."/>
            <person name="Zhang J."/>
            <person name="Zhao Z."/>
            <person name="Zhou C."/>
            <person name="Zhu D."/>
            <person name="Lee S."/>
            <person name="Bess C."/>
            <person name="Blankenburg K."/>
            <person name="Forbes L."/>
            <person name="Fu Q."/>
            <person name="Gubbala S."/>
            <person name="Hirani K."/>
            <person name="Jayaseelan J.C."/>
            <person name="Lara F."/>
            <person name="Munidasa M."/>
            <person name="Palculict T."/>
            <person name="Patil S."/>
            <person name="Pu L.-L."/>
            <person name="Saada N."/>
            <person name="Tang L."/>
            <person name="Weissenberger G."/>
            <person name="Zhu Y."/>
            <person name="Hemphill L."/>
            <person name="Shang Y."/>
            <person name="Youmans B."/>
            <person name="Ayvaz T."/>
            <person name="Ross M."/>
            <person name="Santibanez J."/>
            <person name="Aqrawi P."/>
            <person name="Gross S."/>
            <person name="Joshi V."/>
            <person name="Fowler G."/>
            <person name="Nazareth L."/>
            <person name="Reid J."/>
            <person name="Worley K."/>
            <person name="Petrosino J."/>
            <person name="Highlander S."/>
            <person name="Gibbs R."/>
            <person name="Gibbs R."/>
        </authorList>
    </citation>
    <scope>NUCLEOTIDE SEQUENCE [LARGE SCALE GENOMIC DNA]</scope>
    <source>
        <strain evidence="2">ATCC 19194</strain>
    </source>
</reference>
<proteinExistence type="predicted"/>
<dbReference type="Proteomes" id="UP000003085">
    <property type="component" value="Unassembled WGS sequence"/>
</dbReference>
<evidence type="ECO:0000313" key="2">
    <source>
        <dbReference type="Proteomes" id="UP000003085"/>
    </source>
</evidence>
<sequence length="126" mass="14324">MSKGNTLPHITVNYSAQLIDLDQQKLLQEINTSLIATALFDANDIKSRIFKDEMFLIGLGDVQDAYIHLKLYLLSGRSAAQKQTLGQDLLKALEQKKYLKSEFEFPIQLCIEVIDMPKENYFKGIA</sequence>
<dbReference type="SUPFAM" id="SSF55331">
    <property type="entry name" value="Tautomerase/MIF"/>
    <property type="match status" value="1"/>
</dbReference>